<dbReference type="InterPro" id="IPR001623">
    <property type="entry name" value="DnaJ_domain"/>
</dbReference>
<keyword evidence="4" id="KW-1185">Reference proteome</keyword>
<sequence length="328" mass="36526">MLQELIETAFPDAENLYSIFGISNTATTNEIKKAYFKMARKCHPDKLPPTISDSSKAQKTAQFQAISGAYEILSDVSKRSNYDQYGLSSDDSMGMDEPDCGWTEYFNAIYQRVDEGKIKVFKDKYKGSDEERRDVLKWYKVTEGDLGKMLECVMLSTAGDFKRWVDDYINPAVENGDVQRFEIKGWDEKGEVEGEDVVDCGEGEENVEPEGKGNGKKKGKGGKKKKKKMDEEKEAEELMNAIRGKGRGGGMGGSGGGGGDGDLAAMILGGGKRKNPMEDMLKSMEERYGGATKTNKKKKTKKKKEAIDDPLDDAEFERIQAEMLARRK</sequence>
<dbReference type="Proteomes" id="UP001165065">
    <property type="component" value="Unassembled WGS sequence"/>
</dbReference>
<reference evidence="4" key="1">
    <citation type="journal article" date="2023" name="Commun. Biol.">
        <title>Genome analysis of Parmales, the sister group of diatoms, reveals the evolutionary specialization of diatoms from phago-mixotrophs to photoautotrophs.</title>
        <authorList>
            <person name="Ban H."/>
            <person name="Sato S."/>
            <person name="Yoshikawa S."/>
            <person name="Yamada K."/>
            <person name="Nakamura Y."/>
            <person name="Ichinomiya M."/>
            <person name="Sato N."/>
            <person name="Blanc-Mathieu R."/>
            <person name="Endo H."/>
            <person name="Kuwata A."/>
            <person name="Ogata H."/>
        </authorList>
    </citation>
    <scope>NUCLEOTIDE SEQUENCE [LARGE SCALE GENOMIC DNA]</scope>
</reference>
<dbReference type="GO" id="GO:0005634">
    <property type="term" value="C:nucleus"/>
    <property type="evidence" value="ECO:0007669"/>
    <property type="project" value="TreeGrafter"/>
</dbReference>
<gene>
    <name evidence="3" type="ORF">TrCOL_g11589</name>
</gene>
<feature type="compositionally biased region" description="Basic and acidic residues" evidence="1">
    <location>
        <begin position="275"/>
        <end position="288"/>
    </location>
</feature>
<accession>A0A9W7LAQ9</accession>
<evidence type="ECO:0000259" key="2">
    <source>
        <dbReference type="PROSITE" id="PS50076"/>
    </source>
</evidence>
<feature type="compositionally biased region" description="Acidic residues" evidence="1">
    <location>
        <begin position="199"/>
        <end position="208"/>
    </location>
</feature>
<dbReference type="CDD" id="cd06257">
    <property type="entry name" value="DnaJ"/>
    <property type="match status" value="1"/>
</dbReference>
<name>A0A9W7LAQ9_9STRA</name>
<dbReference type="GO" id="GO:0031072">
    <property type="term" value="F:heat shock protein binding"/>
    <property type="evidence" value="ECO:0007669"/>
    <property type="project" value="TreeGrafter"/>
</dbReference>
<feature type="region of interest" description="Disordered" evidence="1">
    <location>
        <begin position="199"/>
        <end position="307"/>
    </location>
</feature>
<dbReference type="PROSITE" id="PS00636">
    <property type="entry name" value="DNAJ_1"/>
    <property type="match status" value="1"/>
</dbReference>
<dbReference type="InterPro" id="IPR036869">
    <property type="entry name" value="J_dom_sf"/>
</dbReference>
<dbReference type="InterPro" id="IPR056453">
    <property type="entry name" value="HTH_DNAJC9"/>
</dbReference>
<comment type="caution">
    <text evidence="3">The sequence shown here is derived from an EMBL/GenBank/DDBJ whole genome shotgun (WGS) entry which is preliminary data.</text>
</comment>
<feature type="domain" description="J" evidence="2">
    <location>
        <begin position="15"/>
        <end position="86"/>
    </location>
</feature>
<dbReference type="Pfam" id="PF23302">
    <property type="entry name" value="HTH_DNAJC9"/>
    <property type="match status" value="1"/>
</dbReference>
<feature type="compositionally biased region" description="Gly residues" evidence="1">
    <location>
        <begin position="247"/>
        <end position="261"/>
    </location>
</feature>
<feature type="compositionally biased region" description="Basic residues" evidence="1">
    <location>
        <begin position="214"/>
        <end position="227"/>
    </location>
</feature>
<dbReference type="PRINTS" id="PR00625">
    <property type="entry name" value="JDOMAIN"/>
</dbReference>
<dbReference type="Gene3D" id="1.10.287.110">
    <property type="entry name" value="DnaJ domain"/>
    <property type="match status" value="1"/>
</dbReference>
<dbReference type="PROSITE" id="PS50076">
    <property type="entry name" value="DNAJ_2"/>
    <property type="match status" value="1"/>
</dbReference>
<evidence type="ECO:0000256" key="1">
    <source>
        <dbReference type="SAM" id="MobiDB-lite"/>
    </source>
</evidence>
<dbReference type="AlphaFoldDB" id="A0A9W7LAQ9"/>
<dbReference type="EMBL" id="BRYA01000171">
    <property type="protein sequence ID" value="GMI42387.1"/>
    <property type="molecule type" value="Genomic_DNA"/>
</dbReference>
<dbReference type="SUPFAM" id="SSF46565">
    <property type="entry name" value="Chaperone J-domain"/>
    <property type="match status" value="1"/>
</dbReference>
<dbReference type="InterPro" id="IPR052594">
    <property type="entry name" value="J_domain-containing_protein"/>
</dbReference>
<feature type="compositionally biased region" description="Basic residues" evidence="1">
    <location>
        <begin position="294"/>
        <end position="304"/>
    </location>
</feature>
<dbReference type="SMART" id="SM00271">
    <property type="entry name" value="DnaJ"/>
    <property type="match status" value="1"/>
</dbReference>
<evidence type="ECO:0000313" key="3">
    <source>
        <dbReference type="EMBL" id="GMI42387.1"/>
    </source>
</evidence>
<dbReference type="OrthoDB" id="110024at2759"/>
<organism evidence="3 4">
    <name type="scientific">Triparma columacea</name>
    <dbReference type="NCBI Taxonomy" id="722753"/>
    <lineage>
        <taxon>Eukaryota</taxon>
        <taxon>Sar</taxon>
        <taxon>Stramenopiles</taxon>
        <taxon>Ochrophyta</taxon>
        <taxon>Bolidophyceae</taxon>
        <taxon>Parmales</taxon>
        <taxon>Triparmaceae</taxon>
        <taxon>Triparma</taxon>
    </lineage>
</organism>
<dbReference type="InterPro" id="IPR018253">
    <property type="entry name" value="DnaJ_domain_CS"/>
</dbReference>
<proteinExistence type="predicted"/>
<dbReference type="PANTHER" id="PTHR44144">
    <property type="entry name" value="DNAJ HOMOLOG SUBFAMILY C MEMBER 9"/>
    <property type="match status" value="1"/>
</dbReference>
<protein>
    <recommendedName>
        <fullName evidence="2">J domain-containing protein</fullName>
    </recommendedName>
</protein>
<dbReference type="PANTHER" id="PTHR44144:SF1">
    <property type="entry name" value="DNAJ HOMOLOG SUBFAMILY C MEMBER 9"/>
    <property type="match status" value="1"/>
</dbReference>
<evidence type="ECO:0000313" key="4">
    <source>
        <dbReference type="Proteomes" id="UP001165065"/>
    </source>
</evidence>
<dbReference type="GO" id="GO:0005737">
    <property type="term" value="C:cytoplasm"/>
    <property type="evidence" value="ECO:0007669"/>
    <property type="project" value="TreeGrafter"/>
</dbReference>
<dbReference type="Pfam" id="PF00226">
    <property type="entry name" value="DnaJ"/>
    <property type="match status" value="1"/>
</dbReference>